<dbReference type="GO" id="GO:0004563">
    <property type="term" value="F:beta-N-acetylhexosaminidase activity"/>
    <property type="evidence" value="ECO:0007669"/>
    <property type="project" value="UniProtKB-EC"/>
</dbReference>
<keyword evidence="5 9" id="KW-0326">Glycosidase</keyword>
<accession>A0A7W7C6J0</accession>
<evidence type="ECO:0000256" key="5">
    <source>
        <dbReference type="ARBA" id="ARBA00023295"/>
    </source>
</evidence>
<keyword evidence="10" id="KW-1185">Reference proteome</keyword>
<dbReference type="InterPro" id="IPR025705">
    <property type="entry name" value="Beta_hexosaminidase_sua/sub"/>
</dbReference>
<evidence type="ECO:0000259" key="7">
    <source>
        <dbReference type="Pfam" id="PF00728"/>
    </source>
</evidence>
<evidence type="ECO:0000256" key="3">
    <source>
        <dbReference type="ARBA" id="ARBA00012663"/>
    </source>
</evidence>
<dbReference type="PANTHER" id="PTHR22600">
    <property type="entry name" value="BETA-HEXOSAMINIDASE"/>
    <property type="match status" value="1"/>
</dbReference>
<gene>
    <name evidence="9" type="ORF">HNR67_001566</name>
</gene>
<dbReference type="Gene3D" id="3.20.20.80">
    <property type="entry name" value="Glycosidases"/>
    <property type="match status" value="1"/>
</dbReference>
<dbReference type="InterPro" id="IPR015882">
    <property type="entry name" value="HEX_bac_N"/>
</dbReference>
<feature type="domain" description="Glycoside hydrolase family 20 catalytic" evidence="7">
    <location>
        <begin position="138"/>
        <end position="482"/>
    </location>
</feature>
<evidence type="ECO:0000256" key="4">
    <source>
        <dbReference type="ARBA" id="ARBA00022801"/>
    </source>
</evidence>
<evidence type="ECO:0000259" key="8">
    <source>
        <dbReference type="Pfam" id="PF02838"/>
    </source>
</evidence>
<evidence type="ECO:0000256" key="2">
    <source>
        <dbReference type="ARBA" id="ARBA00006285"/>
    </source>
</evidence>
<dbReference type="Proteomes" id="UP000533598">
    <property type="component" value="Unassembled WGS sequence"/>
</dbReference>
<dbReference type="InterPro" id="IPR029018">
    <property type="entry name" value="Hex-like_dom2"/>
</dbReference>
<dbReference type="InterPro" id="IPR017853">
    <property type="entry name" value="GH"/>
</dbReference>
<comment type="caution">
    <text evidence="9">The sequence shown here is derived from an EMBL/GenBank/DDBJ whole genome shotgun (WGS) entry which is preliminary data.</text>
</comment>
<comment type="catalytic activity">
    <reaction evidence="1">
        <text>Hydrolysis of terminal non-reducing N-acetyl-D-hexosamine residues in N-acetyl-beta-D-hexosaminides.</text>
        <dbReference type="EC" id="3.2.1.52"/>
    </reaction>
</comment>
<dbReference type="PANTHER" id="PTHR22600:SF57">
    <property type="entry name" value="BETA-N-ACETYLHEXOSAMINIDASE"/>
    <property type="match status" value="1"/>
</dbReference>
<protein>
    <recommendedName>
        <fullName evidence="3">beta-N-acetylhexosaminidase</fullName>
        <ecNumber evidence="3">3.2.1.52</ecNumber>
    </recommendedName>
</protein>
<comment type="similarity">
    <text evidence="2">Belongs to the glycosyl hydrolase 20 family.</text>
</comment>
<dbReference type="PRINTS" id="PR00738">
    <property type="entry name" value="GLHYDRLASE20"/>
</dbReference>
<dbReference type="GO" id="GO:0016020">
    <property type="term" value="C:membrane"/>
    <property type="evidence" value="ECO:0007669"/>
    <property type="project" value="TreeGrafter"/>
</dbReference>
<evidence type="ECO:0000256" key="6">
    <source>
        <dbReference type="PIRSR" id="PIRSR625705-1"/>
    </source>
</evidence>
<proteinExistence type="inferred from homology"/>
<dbReference type="RefSeq" id="WP_185001421.1">
    <property type="nucleotide sequence ID" value="NZ_BAAAUI010000006.1"/>
</dbReference>
<dbReference type="SUPFAM" id="SSF55545">
    <property type="entry name" value="beta-N-acetylhexosaminidase-like domain"/>
    <property type="match status" value="1"/>
</dbReference>
<dbReference type="SUPFAM" id="SSF51445">
    <property type="entry name" value="(Trans)glycosidases"/>
    <property type="match status" value="1"/>
</dbReference>
<dbReference type="GO" id="GO:0030203">
    <property type="term" value="P:glycosaminoglycan metabolic process"/>
    <property type="evidence" value="ECO:0007669"/>
    <property type="project" value="TreeGrafter"/>
</dbReference>
<feature type="active site" description="Proton donor" evidence="6">
    <location>
        <position position="312"/>
    </location>
</feature>
<keyword evidence="4 9" id="KW-0378">Hydrolase</keyword>
<evidence type="ECO:0000313" key="9">
    <source>
        <dbReference type="EMBL" id="MBB4675448.1"/>
    </source>
</evidence>
<sequence>MSVTPSFDVLLPRPLESTRAPGEFELRPGTAIRADPALATAANWLRHNLGAATGFPLDSAELNGPEIRFGLDERLDVEEYTLDITGTAVDVRTGALPGARHAAQTLRQLFGPAAFRRSNVHKGQWLLPNGRLRDRPRFGWRGCLLDVARHFLPKDGVLRFLDLLAAHKFSVLHLHLTDDQGWRMEIERYPRLTEVGGWRERSGVGPWQRGNYDARPHGGFYTKDDLREIVGHAAGLGITVVPEIDVPGHTQAAIAAHPELGNLDQPIGVWTRWGINDNVLNVRDETVQFFRHVLDEVVEVFPAEVIGIGGDEVPLVQWRRSPQAQRRIAELGLADEAGLHGWFLRQLAEHLADHGRKAFGWDEITEVGEVPTGLVVASWRGEQAGATAAKAGHDVVMCPEQKVYLDHRQSDHPEEPIPVGFVRTVTDVYGYEPVPAGLDPDAAAHVLGAQAQLWTEHLDSPRRLDYAAFPRLAAFAEVVWSPEARDEPGFLRRLTEHHLPRLDALGVEYRPLDGPRPWQRRPDEQGWPR</sequence>
<dbReference type="AlphaFoldDB" id="A0A7W7C6J0"/>
<name>A0A7W7C6J0_9PSEU</name>
<evidence type="ECO:0000313" key="10">
    <source>
        <dbReference type="Proteomes" id="UP000533598"/>
    </source>
</evidence>
<dbReference type="Gene3D" id="3.30.379.10">
    <property type="entry name" value="Chitobiase/beta-hexosaminidase domain 2-like"/>
    <property type="match status" value="1"/>
</dbReference>
<dbReference type="Pfam" id="PF02838">
    <property type="entry name" value="Glyco_hydro_20b"/>
    <property type="match status" value="1"/>
</dbReference>
<organism evidence="9 10">
    <name type="scientific">Crossiella cryophila</name>
    <dbReference type="NCBI Taxonomy" id="43355"/>
    <lineage>
        <taxon>Bacteria</taxon>
        <taxon>Bacillati</taxon>
        <taxon>Actinomycetota</taxon>
        <taxon>Actinomycetes</taxon>
        <taxon>Pseudonocardiales</taxon>
        <taxon>Pseudonocardiaceae</taxon>
        <taxon>Crossiella</taxon>
    </lineage>
</organism>
<dbReference type="InterPro" id="IPR015883">
    <property type="entry name" value="Glyco_hydro_20_cat"/>
</dbReference>
<dbReference type="EMBL" id="JACHMH010000001">
    <property type="protein sequence ID" value="MBB4675448.1"/>
    <property type="molecule type" value="Genomic_DNA"/>
</dbReference>
<dbReference type="Pfam" id="PF00728">
    <property type="entry name" value="Glyco_hydro_20"/>
    <property type="match status" value="1"/>
</dbReference>
<dbReference type="PIRSF" id="PIRSF001093">
    <property type="entry name" value="B-hxosamndse_ab_euk"/>
    <property type="match status" value="1"/>
</dbReference>
<dbReference type="CDD" id="cd06563">
    <property type="entry name" value="GH20_chitobiase-like"/>
    <property type="match status" value="1"/>
</dbReference>
<feature type="domain" description="Beta-hexosaminidase bacterial type N-terminal" evidence="8">
    <location>
        <begin position="10"/>
        <end position="134"/>
    </location>
</feature>
<reference evidence="9 10" key="1">
    <citation type="submission" date="2020-08" db="EMBL/GenBank/DDBJ databases">
        <title>Sequencing the genomes of 1000 actinobacteria strains.</title>
        <authorList>
            <person name="Klenk H.-P."/>
        </authorList>
    </citation>
    <scope>NUCLEOTIDE SEQUENCE [LARGE SCALE GENOMIC DNA]</scope>
    <source>
        <strain evidence="9 10">DSM 44230</strain>
    </source>
</reference>
<dbReference type="GO" id="GO:0005975">
    <property type="term" value="P:carbohydrate metabolic process"/>
    <property type="evidence" value="ECO:0007669"/>
    <property type="project" value="InterPro"/>
</dbReference>
<dbReference type="EC" id="3.2.1.52" evidence="3"/>
<evidence type="ECO:0000256" key="1">
    <source>
        <dbReference type="ARBA" id="ARBA00001231"/>
    </source>
</evidence>